<evidence type="ECO:0008006" key="3">
    <source>
        <dbReference type="Google" id="ProtNLM"/>
    </source>
</evidence>
<dbReference type="eggNOG" id="COG5263">
    <property type="taxonomic scope" value="Bacteria"/>
</dbReference>
<dbReference type="Pfam" id="PF01744">
    <property type="entry name" value="GLTT"/>
    <property type="match status" value="1"/>
</dbReference>
<dbReference type="EMBL" id="CP002271">
    <property type="protein sequence ID" value="ADO72440.1"/>
    <property type="molecule type" value="Genomic_DNA"/>
</dbReference>
<dbReference type="InterPro" id="IPR008164">
    <property type="entry name" value="XGLTT_rpt"/>
</dbReference>
<protein>
    <recommendedName>
        <fullName evidence="3">GLTT repeat-containing protein</fullName>
    </recommendedName>
</protein>
<reference evidence="1 2" key="1">
    <citation type="journal article" date="2011" name="Mol. Biol. Evol.">
        <title>Comparative genomic analysis of fruiting body formation in Myxococcales.</title>
        <authorList>
            <person name="Huntley S."/>
            <person name="Hamann N."/>
            <person name="Wegener-Feldbrugge S."/>
            <person name="Treuner-Lange A."/>
            <person name="Kube M."/>
            <person name="Reinhardt R."/>
            <person name="Klages S."/>
            <person name="Muller R."/>
            <person name="Ronning C.M."/>
            <person name="Nierman W.C."/>
            <person name="Sogaard-Andersen L."/>
        </authorList>
    </citation>
    <scope>NUCLEOTIDE SEQUENCE [LARGE SCALE GENOMIC DNA]</scope>
    <source>
        <strain evidence="1 2">DW4/3-1</strain>
    </source>
</reference>
<dbReference type="HOGENOM" id="CLU_077096_1_0_7"/>
<gene>
    <name evidence="1" type="ordered locus">STAUR_4660</name>
</gene>
<dbReference type="AlphaFoldDB" id="E3FYX7"/>
<accession>E3FYX7</accession>
<proteinExistence type="predicted"/>
<evidence type="ECO:0000313" key="1">
    <source>
        <dbReference type="EMBL" id="ADO72440.1"/>
    </source>
</evidence>
<keyword evidence="2" id="KW-1185">Reference proteome</keyword>
<sequence length="321" mass="35150">MKWRRSPYTKKHWRPRTEKGVIMTTTSRMEERRAAQGAGARPRRWQRLAMVFVWAGALNCGPQVVAAEPRGPGEQSQELTSANGLSANGLSANGLSANGLSANGLSANGLSTENFSGWFSMDPELSDMVMTYVVRCAVPTGQHRSFTYPPTGKTYKWAGGLGLAPNWAGGEPATLAEQQLITSCLIAHVNRYGQHVTISVQGRTASGEPIPYSVLELAQFNVREACFFGNIFTGEGLFFGIDKQVFDEASYLTRACGAMEGGETGAPCEPLQFIGSCRQRCTGDLLAPYYNTCTYNGVSYRPISSRMRQSDYLHLFPNWND</sequence>
<name>E3FYX7_STIAD</name>
<dbReference type="Proteomes" id="UP000001351">
    <property type="component" value="Chromosome"/>
</dbReference>
<evidence type="ECO:0000313" key="2">
    <source>
        <dbReference type="Proteomes" id="UP000001351"/>
    </source>
</evidence>
<dbReference type="KEGG" id="sur:STAUR_4660"/>
<organism evidence="1 2">
    <name type="scientific">Stigmatella aurantiaca (strain DW4/3-1)</name>
    <dbReference type="NCBI Taxonomy" id="378806"/>
    <lineage>
        <taxon>Bacteria</taxon>
        <taxon>Pseudomonadati</taxon>
        <taxon>Myxococcota</taxon>
        <taxon>Myxococcia</taxon>
        <taxon>Myxococcales</taxon>
        <taxon>Cystobacterineae</taxon>
        <taxon>Archangiaceae</taxon>
        <taxon>Stigmatella</taxon>
    </lineage>
</organism>